<proteinExistence type="predicted"/>
<dbReference type="EMBL" id="JBHUEK010000024">
    <property type="protein sequence ID" value="MFD1779879.1"/>
    <property type="molecule type" value="Genomic_DNA"/>
</dbReference>
<dbReference type="Pfam" id="PF13451">
    <property type="entry name" value="zf_Tbcl"/>
    <property type="match status" value="1"/>
</dbReference>
<accession>A0ABW4MPR2</accession>
<dbReference type="GO" id="GO:0003677">
    <property type="term" value="F:DNA binding"/>
    <property type="evidence" value="ECO:0007669"/>
    <property type="project" value="UniProtKB-KW"/>
</dbReference>
<evidence type="ECO:0000313" key="4">
    <source>
        <dbReference type="Proteomes" id="UP001597227"/>
    </source>
</evidence>
<dbReference type="Pfam" id="PF09382">
    <property type="entry name" value="RQC"/>
    <property type="match status" value="1"/>
</dbReference>
<feature type="domain" description="Probable zinc-binding" evidence="2">
    <location>
        <begin position="205"/>
        <end position="247"/>
    </location>
</feature>
<reference evidence="4" key="1">
    <citation type="journal article" date="2019" name="Int. J. Syst. Evol. Microbiol.">
        <title>The Global Catalogue of Microorganisms (GCM) 10K type strain sequencing project: providing services to taxonomists for standard genome sequencing and annotation.</title>
        <authorList>
            <consortium name="The Broad Institute Genomics Platform"/>
            <consortium name="The Broad Institute Genome Sequencing Center for Infectious Disease"/>
            <person name="Wu L."/>
            <person name="Ma J."/>
        </authorList>
    </citation>
    <scope>NUCLEOTIDE SEQUENCE [LARGE SCALE GENOMIC DNA]</scope>
    <source>
        <strain evidence="4">CCUG 15531</strain>
    </source>
</reference>
<evidence type="ECO:0000259" key="1">
    <source>
        <dbReference type="Pfam" id="PF09382"/>
    </source>
</evidence>
<gene>
    <name evidence="3" type="ORF">ACFSFW_14540</name>
</gene>
<evidence type="ECO:0000259" key="2">
    <source>
        <dbReference type="Pfam" id="PF13451"/>
    </source>
</evidence>
<dbReference type="RefSeq" id="WP_388039299.1">
    <property type="nucleotide sequence ID" value="NZ_JBHUEK010000024.1"/>
</dbReference>
<sequence length="254" mass="29868">MEPHKKELTVNEKLAILRAADEIIGQGGRSLLAKILKGSREKKVLALDLDQCPVYGYFKSETIADILEKVDWMIDYDFLDIEYSGKLPIIVYTKRGWTIESNQRADEFLQEWGRWIEEEKPLPDMEYLKDRNREMIFLFLDRIKETGDPKYIPFLQAWEKIDYKKVRAEIQVTIKAIESNNSVEHATVQNRKVEIQKALIGSAPQDLNLKCWDCGGRFTFTVGEQQFYKQKGFDFPKRCEECRDTRRFGDFVDY</sequence>
<dbReference type="InterPro" id="IPR036390">
    <property type="entry name" value="WH_DNA-bd_sf"/>
</dbReference>
<dbReference type="InterPro" id="IPR036388">
    <property type="entry name" value="WH-like_DNA-bd_sf"/>
</dbReference>
<dbReference type="Gene3D" id="1.10.10.10">
    <property type="entry name" value="Winged helix-like DNA-binding domain superfamily/Winged helix DNA-binding domain"/>
    <property type="match status" value="1"/>
</dbReference>
<dbReference type="InterPro" id="IPR018982">
    <property type="entry name" value="RQC_domain"/>
</dbReference>
<evidence type="ECO:0000313" key="3">
    <source>
        <dbReference type="EMBL" id="MFD1779879.1"/>
    </source>
</evidence>
<dbReference type="NCBIfam" id="NF041107">
    <property type="entry name" value="RQC_minor_1"/>
    <property type="match status" value="1"/>
</dbReference>
<dbReference type="InterPro" id="IPR025306">
    <property type="entry name" value="Zn-bnd_dom_prob"/>
</dbReference>
<keyword evidence="3" id="KW-0238">DNA-binding</keyword>
<dbReference type="SUPFAM" id="SSF46785">
    <property type="entry name" value="Winged helix' DNA-binding domain"/>
    <property type="match status" value="1"/>
</dbReference>
<dbReference type="Proteomes" id="UP001597227">
    <property type="component" value="Unassembled WGS sequence"/>
</dbReference>
<comment type="caution">
    <text evidence="3">The sequence shown here is derived from an EMBL/GenBank/DDBJ whole genome shotgun (WGS) entry which is preliminary data.</text>
</comment>
<keyword evidence="4" id="KW-1185">Reference proteome</keyword>
<organism evidence="3 4">
    <name type="scientific">Fredinandcohnia salidurans</name>
    <dbReference type="NCBI Taxonomy" id="2595041"/>
    <lineage>
        <taxon>Bacteria</taxon>
        <taxon>Bacillati</taxon>
        <taxon>Bacillota</taxon>
        <taxon>Bacilli</taxon>
        <taxon>Bacillales</taxon>
        <taxon>Bacillaceae</taxon>
        <taxon>Fredinandcohnia</taxon>
    </lineage>
</organism>
<protein>
    <submittedName>
        <fullName evidence="3">RQC-minor-1 family DNA-binding protein</fullName>
    </submittedName>
</protein>
<feature type="domain" description="RQC" evidence="1">
    <location>
        <begin position="15"/>
        <end position="104"/>
    </location>
</feature>
<name>A0ABW4MPR2_9BACI</name>